<reference evidence="3" key="3">
    <citation type="submission" date="2008-04" db="EMBL/GenBank/DDBJ databases">
        <title>Complete sequence of chromosome of Exiguobacterium sibiricum 255-15.</title>
        <authorList>
            <consortium name="US DOE Joint Genome Institute"/>
            <person name="Copeland A."/>
            <person name="Lucas S."/>
            <person name="Lapidus A."/>
            <person name="Glavina del Rio T."/>
            <person name="Dalin E."/>
            <person name="Tice H."/>
            <person name="Bruce D."/>
            <person name="Goodwin L."/>
            <person name="Pitluck S."/>
            <person name="Kiss H."/>
            <person name="Chertkov O."/>
            <person name="Monk C."/>
            <person name="Brettin T."/>
            <person name="Detter J.C."/>
            <person name="Han C."/>
            <person name="Kuske C.R."/>
            <person name="Schmutz J."/>
            <person name="Larimer F."/>
            <person name="Land M."/>
            <person name="Hauser L."/>
            <person name="Kyrpides N."/>
            <person name="Mikhailova N."/>
            <person name="Vishnivetskaya T."/>
            <person name="Rodrigues D.F."/>
            <person name="Gilichinsky D."/>
            <person name="Tiedje J."/>
            <person name="Richardson P."/>
        </authorList>
    </citation>
    <scope>NUCLEOTIDE SEQUENCE [LARGE SCALE GENOMIC DNA]</scope>
    <source>
        <strain evidence="3">DSM 17290 / CIP 109462 / JCM 13490 / 255-15</strain>
    </source>
</reference>
<dbReference type="GO" id="GO:0015628">
    <property type="term" value="P:protein secretion by the type II secretion system"/>
    <property type="evidence" value="ECO:0007669"/>
    <property type="project" value="TreeGrafter"/>
</dbReference>
<protein>
    <submittedName>
        <fullName evidence="2">Competence protein ComEA helix-hairpin-helix repeat protein</fullName>
    </submittedName>
</protein>
<dbReference type="eggNOG" id="COG1555">
    <property type="taxonomic scope" value="Bacteria"/>
</dbReference>
<dbReference type="NCBIfam" id="TIGR00426">
    <property type="entry name" value="competence protein ComEA helix-hairpin-helix repeat region"/>
    <property type="match status" value="1"/>
</dbReference>
<name>B1YKR9_EXIS2</name>
<feature type="domain" description="Helix-hairpin-helix DNA-binding motif class 1" evidence="1">
    <location>
        <begin position="182"/>
        <end position="201"/>
    </location>
</feature>
<dbReference type="RefSeq" id="WP_012369676.1">
    <property type="nucleotide sequence ID" value="NC_010556.1"/>
</dbReference>
<reference evidence="2 3" key="2">
    <citation type="journal article" date="2008" name="BMC Genomics">
        <title>Architecture of thermal adaptation in an Exiguobacterium sibiricum strain isolated from 3 million year old permafrost: a genome and transcriptome approach.</title>
        <authorList>
            <person name="Rodrigues D.F."/>
            <person name="Ivanova N."/>
            <person name="He Z."/>
            <person name="Huebner M."/>
            <person name="Zhou J."/>
            <person name="Tiedje J.M."/>
        </authorList>
    </citation>
    <scope>NUCLEOTIDE SEQUENCE [LARGE SCALE GENOMIC DNA]</scope>
    <source>
        <strain evidence="3">DSM 17290 / CIP 109462 / JCM 13490 / 255-15</strain>
    </source>
</reference>
<dbReference type="GO" id="GO:0003677">
    <property type="term" value="F:DNA binding"/>
    <property type="evidence" value="ECO:0007669"/>
    <property type="project" value="InterPro"/>
</dbReference>
<dbReference type="SMART" id="SM00278">
    <property type="entry name" value="HhH1"/>
    <property type="match status" value="2"/>
</dbReference>
<dbReference type="Proteomes" id="UP000001681">
    <property type="component" value="Chromosome"/>
</dbReference>
<accession>B1YKR9</accession>
<gene>
    <name evidence="2" type="ordered locus">Exig_0771</name>
</gene>
<keyword evidence="3" id="KW-1185">Reference proteome</keyword>
<dbReference type="AlphaFoldDB" id="B1YKR9"/>
<sequence length="205" mass="22346">MTIPRLQQVATITVVLLLLVILFVPLPSCSNEALVEKPAVVEREQEAQAEDRSADQTLVQKKIMVDIKGAVKRPGPYSFRLGDRVQDAIKRAEVTAEADIKQLNLAARLIDGQEVIVPTRKKAKSSKKAAPETSEQAEIPKGLLDLNAATEEQLLEVPGIGPAKAGAILQYREEKGGFATYENLGDVKGFGPKTLENLKAYLIVY</sequence>
<dbReference type="Gene3D" id="1.10.150.280">
    <property type="entry name" value="AF1531-like domain"/>
    <property type="match status" value="1"/>
</dbReference>
<dbReference type="GO" id="GO:0015627">
    <property type="term" value="C:type II protein secretion system complex"/>
    <property type="evidence" value="ECO:0007669"/>
    <property type="project" value="TreeGrafter"/>
</dbReference>
<dbReference type="Gene3D" id="3.10.560.10">
    <property type="entry name" value="Outer membrane lipoprotein wza domain like"/>
    <property type="match status" value="1"/>
</dbReference>
<reference evidence="2 3" key="1">
    <citation type="journal article" date="2006" name="Extremophiles">
        <title>Characterization of Exiguobacterium isolates from the Siberian permafrost. Description of Exiguobacterium sibiricum sp. nov.</title>
        <authorList>
            <person name="Rodrigues D.F."/>
            <person name="Goris J."/>
            <person name="Vishnivetskaya T."/>
            <person name="Gilichinsky D."/>
            <person name="Thomashow M.F."/>
            <person name="Tiedje J.M."/>
        </authorList>
    </citation>
    <scope>NUCLEOTIDE SEQUENCE [LARGE SCALE GENOMIC DNA]</scope>
    <source>
        <strain evidence="3">DSM 17290 / CIP 109462 / JCM 13490 / 255-15</strain>
    </source>
</reference>
<dbReference type="InterPro" id="IPR051675">
    <property type="entry name" value="Endo/Exo/Phosphatase_dom_1"/>
</dbReference>
<dbReference type="EMBL" id="CP001022">
    <property type="protein sequence ID" value="ACB60252.1"/>
    <property type="molecule type" value="Genomic_DNA"/>
</dbReference>
<dbReference type="PANTHER" id="PTHR21180:SF32">
    <property type="entry name" value="ENDONUCLEASE_EXONUCLEASE_PHOSPHATASE FAMILY DOMAIN-CONTAINING PROTEIN 1"/>
    <property type="match status" value="1"/>
</dbReference>
<dbReference type="OrthoDB" id="9790239at2"/>
<organism evidence="2 3">
    <name type="scientific">Exiguobacterium sibiricum (strain DSM 17290 / CCUG 55495 / CIP 109462 / JCM 13490 / 255-15)</name>
    <dbReference type="NCBI Taxonomy" id="262543"/>
    <lineage>
        <taxon>Bacteria</taxon>
        <taxon>Bacillati</taxon>
        <taxon>Bacillota</taxon>
        <taxon>Bacilli</taxon>
        <taxon>Bacillales</taxon>
        <taxon>Bacillales Family XII. Incertae Sedis</taxon>
        <taxon>Exiguobacterium</taxon>
    </lineage>
</organism>
<dbReference type="STRING" id="262543.Exig_0771"/>
<dbReference type="InterPro" id="IPR010994">
    <property type="entry name" value="RuvA_2-like"/>
</dbReference>
<evidence type="ECO:0000313" key="3">
    <source>
        <dbReference type="Proteomes" id="UP000001681"/>
    </source>
</evidence>
<dbReference type="HOGENOM" id="CLU_052011_1_1_9"/>
<dbReference type="PANTHER" id="PTHR21180">
    <property type="entry name" value="ENDONUCLEASE/EXONUCLEASE/PHOSPHATASE FAMILY DOMAIN-CONTAINING PROTEIN 1"/>
    <property type="match status" value="1"/>
</dbReference>
<feature type="domain" description="Helix-hairpin-helix DNA-binding motif class 1" evidence="1">
    <location>
        <begin position="152"/>
        <end position="171"/>
    </location>
</feature>
<proteinExistence type="predicted"/>
<evidence type="ECO:0000313" key="2">
    <source>
        <dbReference type="EMBL" id="ACB60252.1"/>
    </source>
</evidence>
<dbReference type="GO" id="GO:0006281">
    <property type="term" value="P:DNA repair"/>
    <property type="evidence" value="ECO:0007669"/>
    <property type="project" value="InterPro"/>
</dbReference>
<evidence type="ECO:0000259" key="1">
    <source>
        <dbReference type="SMART" id="SM00278"/>
    </source>
</evidence>
<dbReference type="InterPro" id="IPR004509">
    <property type="entry name" value="Competence_ComEA_HhH"/>
</dbReference>
<dbReference type="SUPFAM" id="SSF47781">
    <property type="entry name" value="RuvA domain 2-like"/>
    <property type="match status" value="1"/>
</dbReference>
<dbReference type="Pfam" id="PF12836">
    <property type="entry name" value="HHH_3"/>
    <property type="match status" value="1"/>
</dbReference>
<dbReference type="InterPro" id="IPR003583">
    <property type="entry name" value="Hlx-hairpin-Hlx_DNA-bd_motif"/>
</dbReference>
<dbReference type="KEGG" id="esi:Exig_0771"/>